<dbReference type="InterPro" id="IPR055296">
    <property type="entry name" value="SRL2-like"/>
</dbReference>
<keyword evidence="3" id="KW-1185">Reference proteome</keyword>
<feature type="region of interest" description="Disordered" evidence="1">
    <location>
        <begin position="202"/>
        <end position="232"/>
    </location>
</feature>
<reference evidence="2" key="1">
    <citation type="journal article" date="2021" name="bioRxiv">
        <title>Whole Genome Assembly and Annotation of Northern Wild Rice, Zizania palustris L., Supports a Whole Genome Duplication in the Zizania Genus.</title>
        <authorList>
            <person name="Haas M."/>
            <person name="Kono T."/>
            <person name="Macchietto M."/>
            <person name="Millas R."/>
            <person name="McGilp L."/>
            <person name="Shao M."/>
            <person name="Duquette J."/>
            <person name="Hirsch C.N."/>
            <person name="Kimball J."/>
        </authorList>
    </citation>
    <scope>NUCLEOTIDE SEQUENCE</scope>
    <source>
        <tissue evidence="2">Fresh leaf tissue</tissue>
    </source>
</reference>
<protein>
    <submittedName>
        <fullName evidence="2">Uncharacterized protein</fullName>
    </submittedName>
</protein>
<dbReference type="EMBL" id="JAAALK010000079">
    <property type="protein sequence ID" value="KAG8096519.1"/>
    <property type="molecule type" value="Genomic_DNA"/>
</dbReference>
<comment type="caution">
    <text evidence="2">The sequence shown here is derived from an EMBL/GenBank/DDBJ whole genome shotgun (WGS) entry which is preliminary data.</text>
</comment>
<dbReference type="AlphaFoldDB" id="A0A8J5WW95"/>
<name>A0A8J5WW95_ZIZPA</name>
<dbReference type="Proteomes" id="UP000729402">
    <property type="component" value="Unassembled WGS sequence"/>
</dbReference>
<evidence type="ECO:0000313" key="2">
    <source>
        <dbReference type="EMBL" id="KAG8096519.1"/>
    </source>
</evidence>
<feature type="region of interest" description="Disordered" evidence="1">
    <location>
        <begin position="38"/>
        <end position="123"/>
    </location>
</feature>
<evidence type="ECO:0000313" key="3">
    <source>
        <dbReference type="Proteomes" id="UP000729402"/>
    </source>
</evidence>
<feature type="compositionally biased region" description="Low complexity" evidence="1">
    <location>
        <begin position="48"/>
        <end position="80"/>
    </location>
</feature>
<dbReference type="PANTHER" id="PTHR46087:SF4">
    <property type="entry name" value="OS07G0205900 PROTEIN"/>
    <property type="match status" value="1"/>
</dbReference>
<reference evidence="2" key="2">
    <citation type="submission" date="2021-02" db="EMBL/GenBank/DDBJ databases">
        <authorList>
            <person name="Kimball J.A."/>
            <person name="Haas M.W."/>
            <person name="Macchietto M."/>
            <person name="Kono T."/>
            <person name="Duquette J."/>
            <person name="Shao M."/>
        </authorList>
    </citation>
    <scope>NUCLEOTIDE SEQUENCE</scope>
    <source>
        <tissue evidence="2">Fresh leaf tissue</tissue>
    </source>
</reference>
<gene>
    <name evidence="2" type="ORF">GUJ93_ZPchr0013g36259</name>
</gene>
<proteinExistence type="predicted"/>
<accession>A0A8J5WW95</accession>
<sequence length="330" mass="36458">MALDAMVDRRWAVKMILDGIQNRFFPFILLFPAAASTRLRPSPPPASPASAASPTSRRLPGLPGLPGLLPGLPGLLPGLRRLPDLPPPPPPPRPPPASPASRRLRPPPRPPAAASPTSRRLRRLRRLPDLPLVDGTYQFNLEGLVPRLCELSQEVGEDEKTNALRAAALQALSAMIWFMGELSHISSEFDDVVQVVLENYKPQKMQNDDQGTNDPSNQSEQETPKMEDHPSPFVISAAPSWESIVNVKGGVNLPVEDAKDPKFWARICVHNMARLSREATTFRRILESLFRYFGNNNSWSPENGLSLCVLLDMQLLVESSGQNMHLCCII</sequence>
<dbReference type="PANTHER" id="PTHR46087">
    <property type="entry name" value="PUTATIVE, EXPRESSED-RELATED"/>
    <property type="match status" value="1"/>
</dbReference>
<evidence type="ECO:0000256" key="1">
    <source>
        <dbReference type="SAM" id="MobiDB-lite"/>
    </source>
</evidence>
<organism evidence="2 3">
    <name type="scientific">Zizania palustris</name>
    <name type="common">Northern wild rice</name>
    <dbReference type="NCBI Taxonomy" id="103762"/>
    <lineage>
        <taxon>Eukaryota</taxon>
        <taxon>Viridiplantae</taxon>
        <taxon>Streptophyta</taxon>
        <taxon>Embryophyta</taxon>
        <taxon>Tracheophyta</taxon>
        <taxon>Spermatophyta</taxon>
        <taxon>Magnoliopsida</taxon>
        <taxon>Liliopsida</taxon>
        <taxon>Poales</taxon>
        <taxon>Poaceae</taxon>
        <taxon>BOP clade</taxon>
        <taxon>Oryzoideae</taxon>
        <taxon>Oryzeae</taxon>
        <taxon>Zizaniinae</taxon>
        <taxon>Zizania</taxon>
    </lineage>
</organism>
<feature type="compositionally biased region" description="Pro residues" evidence="1">
    <location>
        <begin position="84"/>
        <end position="98"/>
    </location>
</feature>
<feature type="compositionally biased region" description="Polar residues" evidence="1">
    <location>
        <begin position="204"/>
        <end position="221"/>
    </location>
</feature>
<dbReference type="OrthoDB" id="1740073at2759"/>